<sequence length="224" mass="25636">MKSTKQLFIYLGLSILEYECLANYISNLVFCNFLNLTIPYKFLGFFSTNFVTTTCVYGGAVNLVCRLCSSLFGFNTDCYGFLNDMYYHLSILSPCRVLIVGAGGAFSNIISVILTLKRFSIYLYNRTLAKYSVSLLRCFSIQLYTWGVFVNVIINTIPCISFYNLLLVNPILVSSRSYVYDITYGCCNPLAYLFGFYFFGFGMLYKQACENFKVYNERFGFKVS</sequence>
<reference evidence="2" key="1">
    <citation type="submission" date="2021-02" db="EMBL/GenBank/DDBJ databases">
        <authorList>
            <person name="Franco D."/>
        </authorList>
    </citation>
    <scope>NUCLEOTIDE SEQUENCE</scope>
    <source>
        <strain evidence="2">DICMUL</strain>
    </source>
</reference>
<dbReference type="InterPro" id="IPR022893">
    <property type="entry name" value="Shikimate_DH_fam"/>
</dbReference>
<evidence type="ECO:0000313" key="3">
    <source>
        <dbReference type="Proteomes" id="UP000663602"/>
    </source>
</evidence>
<dbReference type="GO" id="GO:0005829">
    <property type="term" value="C:cytosol"/>
    <property type="evidence" value="ECO:0007669"/>
    <property type="project" value="TreeGrafter"/>
</dbReference>
<dbReference type="EMBL" id="CP071410">
    <property type="protein sequence ID" value="QSW37807.1"/>
    <property type="molecule type" value="Genomic_DNA"/>
</dbReference>
<dbReference type="PANTHER" id="PTHR21089">
    <property type="entry name" value="SHIKIMATE DEHYDROGENASE"/>
    <property type="match status" value="1"/>
</dbReference>
<dbReference type="GO" id="GO:0004764">
    <property type="term" value="F:shikimate 3-dehydrogenase (NADP+) activity"/>
    <property type="evidence" value="ECO:0007669"/>
    <property type="project" value="InterPro"/>
</dbReference>
<organism evidence="2 3">
    <name type="scientific">Candidatus Vidania fulgoroideorum</name>
    <dbReference type="NCBI Taxonomy" id="881286"/>
    <lineage>
        <taxon>Bacteria</taxon>
        <taxon>Pseudomonadati</taxon>
        <taxon>Pseudomonadota</taxon>
        <taxon>Betaproteobacteria</taxon>
        <taxon>Candidatus Vidania</taxon>
    </lineage>
</organism>
<accession>A0A975AEC5</accession>
<dbReference type="InterPro" id="IPR036291">
    <property type="entry name" value="NAD(P)-bd_dom_sf"/>
</dbReference>
<feature type="transmembrane region" description="Helical" evidence="1">
    <location>
        <begin position="152"/>
        <end position="173"/>
    </location>
</feature>
<feature type="transmembrane region" description="Helical" evidence="1">
    <location>
        <begin position="185"/>
        <end position="205"/>
    </location>
</feature>
<dbReference type="GO" id="GO:0050661">
    <property type="term" value="F:NADP binding"/>
    <property type="evidence" value="ECO:0007669"/>
    <property type="project" value="TreeGrafter"/>
</dbReference>
<dbReference type="Gene3D" id="3.40.50.720">
    <property type="entry name" value="NAD(P)-binding Rossmann-like Domain"/>
    <property type="match status" value="1"/>
</dbReference>
<evidence type="ECO:0000313" key="2">
    <source>
        <dbReference type="EMBL" id="QSW37807.1"/>
    </source>
</evidence>
<dbReference type="Gene3D" id="3.40.50.10860">
    <property type="entry name" value="Leucine Dehydrogenase, chain A, domain 1"/>
    <property type="match status" value="1"/>
</dbReference>
<dbReference type="GO" id="GO:0009423">
    <property type="term" value="P:chorismate biosynthetic process"/>
    <property type="evidence" value="ECO:0007669"/>
    <property type="project" value="TreeGrafter"/>
</dbReference>
<name>A0A975AEC5_9PROT</name>
<dbReference type="PANTHER" id="PTHR21089:SF1">
    <property type="entry name" value="BIFUNCTIONAL 3-DEHYDROQUINATE DEHYDRATASE_SHIKIMATE DEHYDROGENASE, CHLOROPLASTIC"/>
    <property type="match status" value="1"/>
</dbReference>
<feature type="transmembrane region" description="Helical" evidence="1">
    <location>
        <begin position="91"/>
        <end position="116"/>
    </location>
</feature>
<dbReference type="AlphaFoldDB" id="A0A975AEC5"/>
<dbReference type="GO" id="GO:0019632">
    <property type="term" value="P:shikimate metabolic process"/>
    <property type="evidence" value="ECO:0007669"/>
    <property type="project" value="TreeGrafter"/>
</dbReference>
<gene>
    <name evidence="2" type="ORF">JSR02_00645</name>
</gene>
<dbReference type="Proteomes" id="UP000663602">
    <property type="component" value="Chromosome"/>
</dbReference>
<dbReference type="SUPFAM" id="SSF51735">
    <property type="entry name" value="NAD(P)-binding Rossmann-fold domains"/>
    <property type="match status" value="1"/>
</dbReference>
<protein>
    <submittedName>
        <fullName evidence="2">Uncharacterized protein</fullName>
    </submittedName>
</protein>
<keyword evidence="1" id="KW-0812">Transmembrane</keyword>
<keyword evidence="1" id="KW-1133">Transmembrane helix</keyword>
<keyword evidence="1" id="KW-0472">Membrane</keyword>
<evidence type="ECO:0000256" key="1">
    <source>
        <dbReference type="SAM" id="Phobius"/>
    </source>
</evidence>
<proteinExistence type="predicted"/>
<reference evidence="2" key="2">
    <citation type="submission" date="2021-03" db="EMBL/GenBank/DDBJ databases">
        <title>Alternative transmission patterns in independently acquired nutritional co-symbionts of Dictyopharidae planthoppers.</title>
        <authorList>
            <person name="Michalik A."/>
            <person name="Lukasik P."/>
        </authorList>
    </citation>
    <scope>NUCLEOTIDE SEQUENCE</scope>
    <source>
        <strain evidence="2">DICMUL</strain>
    </source>
</reference>